<dbReference type="GO" id="GO:0016020">
    <property type="term" value="C:membrane"/>
    <property type="evidence" value="ECO:0007669"/>
    <property type="project" value="InterPro"/>
</dbReference>
<organism evidence="2 3">
    <name type="scientific">Candidatus Roizmanbacteria bacterium CG22_combo_CG10-13_8_21_14_all_38_20</name>
    <dbReference type="NCBI Taxonomy" id="1974862"/>
    <lineage>
        <taxon>Bacteria</taxon>
        <taxon>Candidatus Roizmaniibacteriota</taxon>
    </lineage>
</organism>
<reference evidence="2 3" key="1">
    <citation type="submission" date="2017-09" db="EMBL/GenBank/DDBJ databases">
        <title>Depth-based differentiation of microbial function through sediment-hosted aquifers and enrichment of novel symbionts in the deep terrestrial subsurface.</title>
        <authorList>
            <person name="Probst A.J."/>
            <person name="Ladd B."/>
            <person name="Jarett J.K."/>
            <person name="Geller-Mcgrath D.E."/>
            <person name="Sieber C.M."/>
            <person name="Emerson J.B."/>
            <person name="Anantharaman K."/>
            <person name="Thomas B.C."/>
            <person name="Malmstrom R."/>
            <person name="Stieglmeier M."/>
            <person name="Klingl A."/>
            <person name="Woyke T."/>
            <person name="Ryan C.M."/>
            <person name="Banfield J.F."/>
        </authorList>
    </citation>
    <scope>NUCLEOTIDE SEQUENCE [LARGE SCALE GENOMIC DNA]</scope>
    <source>
        <strain evidence="2">CG22_combo_CG10-13_8_21_14_all_38_20</strain>
    </source>
</reference>
<dbReference type="Gene3D" id="3.90.70.10">
    <property type="entry name" value="Cysteine proteinases"/>
    <property type="match status" value="1"/>
</dbReference>
<dbReference type="InterPro" id="IPR005074">
    <property type="entry name" value="Peptidase_C39"/>
</dbReference>
<dbReference type="AlphaFoldDB" id="A0A2H0BUP7"/>
<protein>
    <recommendedName>
        <fullName evidence="1">Peptidase C39 domain-containing protein</fullName>
    </recommendedName>
</protein>
<gene>
    <name evidence="2" type="ORF">COW99_04355</name>
</gene>
<evidence type="ECO:0000313" key="3">
    <source>
        <dbReference type="Proteomes" id="UP000231246"/>
    </source>
</evidence>
<dbReference type="PROSITE" id="PS50990">
    <property type="entry name" value="PEPTIDASE_C39"/>
    <property type="match status" value="1"/>
</dbReference>
<accession>A0A2H0BUP7</accession>
<comment type="caution">
    <text evidence="2">The sequence shown here is derived from an EMBL/GenBank/DDBJ whole genome shotgun (WGS) entry which is preliminary data.</text>
</comment>
<feature type="domain" description="Peptidase C39" evidence="1">
    <location>
        <begin position="14"/>
        <end position="154"/>
    </location>
</feature>
<name>A0A2H0BUP7_9BACT</name>
<dbReference type="Proteomes" id="UP000231246">
    <property type="component" value="Unassembled WGS sequence"/>
</dbReference>
<dbReference type="InterPro" id="IPR039564">
    <property type="entry name" value="Peptidase_C39-like"/>
</dbReference>
<evidence type="ECO:0000259" key="1">
    <source>
        <dbReference type="PROSITE" id="PS50990"/>
    </source>
</evidence>
<dbReference type="GO" id="GO:0008233">
    <property type="term" value="F:peptidase activity"/>
    <property type="evidence" value="ECO:0007669"/>
    <property type="project" value="InterPro"/>
</dbReference>
<proteinExistence type="predicted"/>
<sequence>MNTQTKLLKVVPFQETLGGGYCGPASLKTVLDYYGINKTEEDLSQICGRDPDLGVNDEAIKKVAQALGLNVEIKNNAEFKDIEGWLKRKVPVIVNWFSRGRYDYPEDDVADGHYSVVVGLDEEYIYLQDPEVGRVRKIGKEDFLRVWFDFSTEHITNWEDMIVRQLIAIYK</sequence>
<dbReference type="Pfam" id="PF13529">
    <property type="entry name" value="Peptidase_C39_2"/>
    <property type="match status" value="1"/>
</dbReference>
<dbReference type="GO" id="GO:0006508">
    <property type="term" value="P:proteolysis"/>
    <property type="evidence" value="ECO:0007669"/>
    <property type="project" value="InterPro"/>
</dbReference>
<dbReference type="GO" id="GO:0005524">
    <property type="term" value="F:ATP binding"/>
    <property type="evidence" value="ECO:0007669"/>
    <property type="project" value="InterPro"/>
</dbReference>
<dbReference type="EMBL" id="PCTA01000027">
    <property type="protein sequence ID" value="PIP61402.1"/>
    <property type="molecule type" value="Genomic_DNA"/>
</dbReference>
<evidence type="ECO:0000313" key="2">
    <source>
        <dbReference type="EMBL" id="PIP61402.1"/>
    </source>
</evidence>